<organism evidence="1 2">
    <name type="scientific">Luedemannella helvata</name>
    <dbReference type="NCBI Taxonomy" id="349315"/>
    <lineage>
        <taxon>Bacteria</taxon>
        <taxon>Bacillati</taxon>
        <taxon>Actinomycetota</taxon>
        <taxon>Actinomycetes</taxon>
        <taxon>Micromonosporales</taxon>
        <taxon>Micromonosporaceae</taxon>
        <taxon>Luedemannella</taxon>
    </lineage>
</organism>
<dbReference type="Proteomes" id="UP001500655">
    <property type="component" value="Unassembled WGS sequence"/>
</dbReference>
<gene>
    <name evidence="1" type="ORF">GCM10009681_42480</name>
</gene>
<dbReference type="EMBL" id="BAAALS010000023">
    <property type="protein sequence ID" value="GAA1766890.1"/>
    <property type="molecule type" value="Genomic_DNA"/>
</dbReference>
<name>A0ABN2KUV0_9ACTN</name>
<protein>
    <submittedName>
        <fullName evidence="1">Uncharacterized protein</fullName>
    </submittedName>
</protein>
<proteinExistence type="predicted"/>
<sequence>MDNDDRVIIMAVYDDQVTGWVRDLARGFGQLVDRVLGDAWRAVAAPPDPISHVATSAKPGG</sequence>
<keyword evidence="2" id="KW-1185">Reference proteome</keyword>
<accession>A0ABN2KUV0</accession>
<comment type="caution">
    <text evidence="1">The sequence shown here is derived from an EMBL/GenBank/DDBJ whole genome shotgun (WGS) entry which is preliminary data.</text>
</comment>
<evidence type="ECO:0000313" key="1">
    <source>
        <dbReference type="EMBL" id="GAA1766890.1"/>
    </source>
</evidence>
<reference evidence="1 2" key="1">
    <citation type="journal article" date="2019" name="Int. J. Syst. Evol. Microbiol.">
        <title>The Global Catalogue of Microorganisms (GCM) 10K type strain sequencing project: providing services to taxonomists for standard genome sequencing and annotation.</title>
        <authorList>
            <consortium name="The Broad Institute Genomics Platform"/>
            <consortium name="The Broad Institute Genome Sequencing Center for Infectious Disease"/>
            <person name="Wu L."/>
            <person name="Ma J."/>
        </authorList>
    </citation>
    <scope>NUCLEOTIDE SEQUENCE [LARGE SCALE GENOMIC DNA]</scope>
    <source>
        <strain evidence="1 2">JCM 13249</strain>
    </source>
</reference>
<evidence type="ECO:0000313" key="2">
    <source>
        <dbReference type="Proteomes" id="UP001500655"/>
    </source>
</evidence>